<dbReference type="FunFam" id="3.40.50.300:FF:000362">
    <property type="entry name" value="Dynein, axonemal, heavy chain 6"/>
    <property type="match status" value="1"/>
</dbReference>
<protein>
    <submittedName>
        <fullName evidence="17">Dynein heavy chain</fullName>
    </submittedName>
</protein>
<dbReference type="Pfam" id="PF12774">
    <property type="entry name" value="AAA_6"/>
    <property type="match status" value="1"/>
</dbReference>
<dbReference type="InterPro" id="IPR043157">
    <property type="entry name" value="Dynein_AAA1S"/>
</dbReference>
<dbReference type="GO" id="GO:0007018">
    <property type="term" value="P:microtubule-based movement"/>
    <property type="evidence" value="ECO:0007669"/>
    <property type="project" value="InterPro"/>
</dbReference>
<evidence type="ECO:0000256" key="5">
    <source>
        <dbReference type="ARBA" id="ARBA00022737"/>
    </source>
</evidence>
<dbReference type="Pfam" id="PF08393">
    <property type="entry name" value="DHC_N2"/>
    <property type="match status" value="1"/>
</dbReference>
<dbReference type="InterPro" id="IPR042219">
    <property type="entry name" value="AAA_lid_11_sf"/>
</dbReference>
<evidence type="ECO:0000256" key="15">
    <source>
        <dbReference type="SAM" id="MobiDB-lite"/>
    </source>
</evidence>
<keyword evidence="7" id="KW-0067">ATP-binding</keyword>
<dbReference type="InterPro" id="IPR042228">
    <property type="entry name" value="Dynein_linker_3"/>
</dbReference>
<proteinExistence type="inferred from homology"/>
<dbReference type="GO" id="GO:0051959">
    <property type="term" value="F:dynein light intermediate chain binding"/>
    <property type="evidence" value="ECO:0007669"/>
    <property type="project" value="InterPro"/>
</dbReference>
<dbReference type="InterPro" id="IPR035699">
    <property type="entry name" value="AAA_6"/>
</dbReference>
<dbReference type="FunFam" id="1.20.920.20:FF:000013">
    <property type="entry name" value="Dynein Heavy Chain"/>
    <property type="match status" value="1"/>
</dbReference>
<dbReference type="Gene3D" id="3.10.490.20">
    <property type="match status" value="1"/>
</dbReference>
<organism evidence="17 18">
    <name type="scientific">Strigomonas culicis</name>
    <dbReference type="NCBI Taxonomy" id="28005"/>
    <lineage>
        <taxon>Eukaryota</taxon>
        <taxon>Discoba</taxon>
        <taxon>Euglenozoa</taxon>
        <taxon>Kinetoplastea</taxon>
        <taxon>Metakinetoplastina</taxon>
        <taxon>Trypanosomatida</taxon>
        <taxon>Trypanosomatidae</taxon>
        <taxon>Strigomonadinae</taxon>
        <taxon>Strigomonas</taxon>
    </lineage>
</organism>
<dbReference type="Gene3D" id="1.20.140.100">
    <property type="entry name" value="Dynein heavy chain, N-terminal domain 2"/>
    <property type="match status" value="1"/>
</dbReference>
<evidence type="ECO:0000256" key="13">
    <source>
        <dbReference type="ARBA" id="ARBA00023273"/>
    </source>
</evidence>
<sequence length="4182" mass="472104">MSSKSTKKDFRYTAPKATQDHVHRNPAHVAKDAQDMYGGVNPLVHRLYCDGATSSNDLGVPGRLTSLSAHAQSAVPTVDDAAHASSAPPSRGAETHPVADAAASAGASRGNTTFVNSLQVFQPPSYQDDDLKRIFTTSSQQGAMSMPKKRPAPPPKLQPLSAKTKTEAADAADETCLAASRIPRFVKATSNSPNEFAYMVMRPRGIRDRFNPYDLQVVTHKDLDPRHYFTVSASGVTQFVNGAAEFIELPTWERECRVFDRLSELPIFRDYKKWRSFLLWRALVRRQAMTKCSSFLTSNLLYIHPNLSGTLQSVRKICLDFLATNNLYVPATETRTLEGYCGVLRQHLDKERGRIERMIKIIREKVEQACKAAMVTAQMERDASKLSKDEDAVRKKKKVVDIRELGTMQQPSYIEVAQRKATCQRLTAFIRLCDYLVITCLTRLADKAIEAMQEDLEYPKKERPVAASEAREKEKNKKKEEVVFNGALLSIEVQFNEEESIIEITPSHDLVLESVEDMIRDYVRTVGGVPRLVSMDTFKAYTDQAQDNMNEATGGPEVAEMVVSEQCYKENVARIRDHLATAFEDVEHYVDLFDPFREMFVENSALDTDAILHEKQTLDFFRSRLALYKGQMESISSKIPDFKVVGLIQVFTESFREFMTPSPVGCLEGFHDILPLIAHRENEALLEELQKQTTYLAVAPKTIEHYVEYLEFYRKLEEKLDDIAATYDFTRDLFNLLQEEKIVVNEDDLDTFRSGTRPQFDKLRTLMQMIEDGKETQQRLFSRNIDEQMDHLRHGIEVVYDRAGQPIVSDEGADVNDVITYITGLQQEAETIAAREKDLRRYQVAIGAEETTVDTMVDMLNDVNMKSRLWVSVRDWGVFTEATCQQSIEELDMTAVQDTVQQYTTLVKQVSSKLPNNAMVPKLKSRVEEWRTLAPILQAIRNPKLKSDHTLKMSFIVGPIEAPDGTSKSMTEWGAQLTVGLLLENNVARHRDELLAVSAAAVEEDKLQQQIDKVAAMWTGGGPKPPMEFQFHNHKDIKDVYTLVGSSVEDALALLDDSLIGISTIASSKFCQGVLKGQTDRWDSRLKYMQETLDAWVELQRTWIYLENIFSSSEIRSQWKEDAKRFEKVDRFFRDLMRKAHDQPTAYRALLINAPSFDLGETNAAKSLKGDLDVNIKEMERVLFSLEKKLEEKRRSFPRFYFLSNDDLLDILAKVKTPELMMPHMLKMFDGIKSLTFTESNDITHLLSMEGEKVELVNKNVKARGPVDSWMDMLEREMMTTLRKHAQTCLEDFEERGDRSKWMFQHPVQLVLMMEQLLWTRSVEEALDKPNSTELMLQLKEVNYRNLDELAGLTGCQLSKVQRVLLSTMITIDVHGRDLVDEMCENGVVETKDFGWQKQLRAYWEKDEDGYGNIFIRQNNSRFVYGYEYLGAQGRLVITPLTDRIYMTITGALKLYLGASPSGPAGTGKTETVKDLAKNLARQCIVYNCSDGVTYKMMEKFFSGLIQTGAWACLDEFNRINIEVLSVIASQLLEIKLALQNEVEAFTFQGTPDVRVRTTYGSFVTMNPGYAGRTELPDNLKILFRPVAVMTPDFRMIAEVILYSEGFKNAKDLSLKITQLYKLSSEQLSPQDHYDFGMRALKSILVMAGDLKRSQPDVPEDLTLIVACNDSNVPKFVAEDLPLFQGIMQDLFPGVAFPERSYDELLPAIQAAMAERKLVDAGAWIQKSIQYYETLIVRHGVMLVGATGTGKTEVRDCIARSLTSMSAAGSANPTAKPVHQFVMNPKAVLLHELYGQLDVNTNEWKDGVLAAIAKTCVRDSEGSKDHRWIVFDGPVDTLWIESLNSVLDDSKLLCLDSGERIKLPDTIHLLFEVADLAVASPATVSRCGMVYVDVSDLPWIAVVRQWCETKLTASGMPPRCRKYVVSLFETYAAKGLDWLSHQKQLMHAGHINVMQSLCDLFTALIKVNKLTFMADLPDETGPEDTRLRERNELCNALFAFSFIWSIGSNVDQAGMDSFDTMARTVFETLVRLPSSGTVYDYTIEYKSRLFVPWEAQVKPFAYKADMPFFNILVPTVDTVRYSFLAKTLIECRKPILFSGQTGVGKSVILSDCLNSNKESMQLSLIIFQFSAQTSSERTQMLLESKLKQKRKNIMGAAPGKRVALFIDDLNMPALEVFGASPPIELIRQLMGSGGFYDRKVAGFWKFVEDTTYVAACGPPEGGRNPVTARLLRLFHLFQIPNLTNDSMKRIFDSILGGFLDSKNFNKDVRHLTSALVAATVAVFNKLQEDLRPRPTTPHYTFNLRDLAKVFQGMTQAVPRVCRDARSMTRLWVHECMRCFYDRLSTPEDRTFFTDELVMDALVRHIPGTHSHDELFGGEPLIWGDFLRFGSIEHVYEEAPDLKRIATVLDEYQDDYNATATMVKPGETAQAAPLNLVFFKDHCAHLARIIRVVRQPRGNALLVGVGGSGKRSLTRLASFVAGCRVFEISVGKGYSMNEFHEFLLEVYTYAGVQNKPCVFSLSDNQIVHEAMLEDVNNILNSGEVPSLFSPEEREKRVSACLEAAQQVGITNRDDVYNFFISRVRDNMHIVLCMSPVGDSFRTRCRQFPSLTNCCSIDWFDEWPSEALEGVASRLLQGLSAAVSPEFFAKLPMLCVDAHTSVVRLSNDYWEELRRRYYITPTSYLEFIDMYQSMLDSRRVLLEEQLSQVENGKQKMIETDKTIATMRTEIEEKRPLLEKASQETETVVADLTVRQAKAAEVQVQVKAQQESAAIQQREASKIAAEANSRLAEAKPIIDRAKAALDTIQASDLNELRSFANPPSAVLKTTQACMVMFDPKEFNGQWAGGMDWKGAREFLSHRPLLDMIRNYPTENVKPTVLQRIQKFITDEEFTVEICSLKGSQTCGSLCAWVHAVNEYSKVVKEVAPMRQAAAEAEAHLAETNAKLQAAQQQLKEVEKELKELQANYEVSLKKKNDLEAGLATCITRLENAQILSESLKSEGTRWTENIEKLREQLKALPMQSFFASACAVYMGPFTPVFRKRLMTLWSEQFEAHGYPLQNANLVSILGDPVDTLNWQVNGLPTDDTSTENAIIATMSNAPRRWPLFVDPQEQGLKWLLKQYQPPAPAAAPGIRRGSKAVVGPTVKVIKLTENNWMRTLEAQVRLGGVVIIDDVGETLDPALEPLIARRITAADGGSPQIQLTPQSGPIDYNSNFRLFICTKLPNPHYLPDVSTRLTLLNFTVTLEGLEDQMLGEVVSIEKKDLEEEKNAIIQSIALGQKKLKAIEEQILERLKFTKGNILDDRGLITELQSAQSNAQALGENQVAANQKMEVISASRELYRVVAVRAALLFFVLADVARIDPMYQYSLQFFINLVRQRVERTVKPYGFDETSKDMLQEHLRGVIQNVTESTYTQICRGLFNKDKLILSLLMSTSIARHGGAIKEEEWQYFVRASALVASEPVPQPEALAWLSRLQWELAEALSRTVPAMHELLDKMHSAPAPWRQYVESALRAEDKPANWEKALTAFQHIMLVRCFREEKLYVAIADYVRETMGPHFMDPPPFDLSSALKDSTTGTPIIFVLSQGADPMDALQAFAQAEGRELQYVSLGQGQGANAKRLIATCRASGAWALLQNCHLSKSFMPDLMAEVANLQSTSEDTHPDFRLWLTSMPTDFFPIFVLQIGIKITNEPPTGLRANMVRCFNDLSPTDYDAFPPEALIGESNKSDTFKKLLYGLCFFHAIILERKKFGPLGWNVKYEWNDTDFHVSKQWLRLFFEEQDTIPWESLEYIIGQINYGGRVTDPQDRGTLQTILHNYMCPALLEETYTFAACEGYDAPPTGSLEKTKQQIARMSTVDSPEVFGMHENANIRFQLQTSQYVLQTVISVQPRLLSSAAGGPSPEDEVRQKCKDFEESLPSNILREEAGPSSFTTLENGLPNSMSTVLTHELVKYNKLLTRIRTTLSDMQKALQGLTVLSADLDAMFDAFLTDQVPALWSSVSYASLMPLGAWYRDFLQRVHFIRTWVHKGEPNAFWISGFFNPSAFMTGIYQAYARAEHVSVDKLGFQYEVVETPVEALTEGPPRGCYVYGIYTDAWRWDPEKKVMADCLPGQPYATLPVVHFLPQPNHKRPSNYHVVPMYRTVVRAGVISSLGASSNYVLSIEIPTEQSSDYWLLRGAACVCALDR</sequence>
<dbReference type="InterPro" id="IPR026983">
    <property type="entry name" value="DHC"/>
</dbReference>
<dbReference type="Gene3D" id="3.40.50.300">
    <property type="entry name" value="P-loop containing nucleotide triphosphate hydrolases"/>
    <property type="match status" value="5"/>
</dbReference>
<dbReference type="InterPro" id="IPR027417">
    <property type="entry name" value="P-loop_NTPase"/>
</dbReference>
<dbReference type="FunFam" id="3.40.50.300:FF:002429">
    <property type="entry name" value="Dynein heavy chain, putative"/>
    <property type="match status" value="1"/>
</dbReference>
<feature type="domain" description="AAA+ ATPase" evidence="16">
    <location>
        <begin position="2091"/>
        <end position="2240"/>
    </location>
</feature>
<comment type="caution">
    <text evidence="17">The sequence shown here is derived from an EMBL/GenBank/DDBJ whole genome shotgun (WGS) entry which is preliminary data.</text>
</comment>
<evidence type="ECO:0000256" key="2">
    <source>
        <dbReference type="ARBA" id="ARBA00008887"/>
    </source>
</evidence>
<feature type="domain" description="AAA+ ATPase" evidence="16">
    <location>
        <begin position="1737"/>
        <end position="1895"/>
    </location>
</feature>
<dbReference type="Pfam" id="PF12780">
    <property type="entry name" value="AAA_8"/>
    <property type="match status" value="1"/>
</dbReference>
<comment type="subcellular location">
    <subcellularLocation>
        <location evidence="1">Cytoplasm</location>
        <location evidence="1">Cytoskeleton</location>
        <location evidence="1">Cilium axoneme</location>
    </subcellularLocation>
</comment>
<dbReference type="Pfam" id="PF22597">
    <property type="entry name" value="DYN_lid"/>
    <property type="match status" value="1"/>
</dbReference>
<dbReference type="FunFam" id="3.40.50.300:FF:002141">
    <property type="entry name" value="Dynein heavy chain"/>
    <property type="match status" value="1"/>
</dbReference>
<dbReference type="SMART" id="SM00382">
    <property type="entry name" value="AAA"/>
    <property type="match status" value="3"/>
</dbReference>
<evidence type="ECO:0000256" key="10">
    <source>
        <dbReference type="ARBA" id="ARBA00023069"/>
    </source>
</evidence>
<evidence type="ECO:0000256" key="14">
    <source>
        <dbReference type="SAM" id="Coils"/>
    </source>
</evidence>
<dbReference type="InterPro" id="IPR035706">
    <property type="entry name" value="AAA_9"/>
</dbReference>
<dbReference type="PANTHER" id="PTHR22878">
    <property type="entry name" value="DYNEIN HEAVY CHAIN 6, AXONEMAL-LIKE-RELATED"/>
    <property type="match status" value="1"/>
</dbReference>
<evidence type="ECO:0000256" key="7">
    <source>
        <dbReference type="ARBA" id="ARBA00022840"/>
    </source>
</evidence>
<dbReference type="FunFam" id="1.10.8.710:FF:000001">
    <property type="entry name" value="Dynein axonemal heavy chain 2"/>
    <property type="match status" value="1"/>
</dbReference>
<keyword evidence="18" id="KW-1185">Reference proteome</keyword>
<dbReference type="GO" id="GO:0005874">
    <property type="term" value="C:microtubule"/>
    <property type="evidence" value="ECO:0007669"/>
    <property type="project" value="UniProtKB-KW"/>
</dbReference>
<keyword evidence="9 14" id="KW-0175">Coiled coil</keyword>
<accession>S9V883</accession>
<feature type="region of interest" description="Disordered" evidence="15">
    <location>
        <begin position="139"/>
        <end position="159"/>
    </location>
</feature>
<keyword evidence="11" id="KW-0505">Motor protein</keyword>
<dbReference type="Proteomes" id="UP000015354">
    <property type="component" value="Unassembled WGS sequence"/>
</dbReference>
<dbReference type="GO" id="GO:0005524">
    <property type="term" value="F:ATP binding"/>
    <property type="evidence" value="ECO:0007669"/>
    <property type="project" value="UniProtKB-KW"/>
</dbReference>
<dbReference type="PANTHER" id="PTHR22878:SF68">
    <property type="entry name" value="DYNEIN HEAVY CHAIN 6, AXONEMAL-LIKE"/>
    <property type="match status" value="1"/>
</dbReference>
<dbReference type="Pfam" id="PF12775">
    <property type="entry name" value="AAA_7"/>
    <property type="match status" value="1"/>
</dbReference>
<dbReference type="Gene3D" id="1.10.8.720">
    <property type="entry name" value="Region D6 of dynein motor"/>
    <property type="match status" value="1"/>
</dbReference>
<evidence type="ECO:0000313" key="17">
    <source>
        <dbReference type="EMBL" id="EPY37269.1"/>
    </source>
</evidence>
<dbReference type="Pfam" id="PF18199">
    <property type="entry name" value="Dynein_C"/>
    <property type="match status" value="1"/>
</dbReference>
<feature type="domain" description="AAA+ ATPase" evidence="16">
    <location>
        <begin position="1455"/>
        <end position="1594"/>
    </location>
</feature>
<dbReference type="InterPro" id="IPR041658">
    <property type="entry name" value="AAA_lid_11"/>
</dbReference>
<dbReference type="Gene3D" id="1.10.472.130">
    <property type="match status" value="1"/>
</dbReference>
<dbReference type="FunFam" id="1.10.8.1220:FF:000001">
    <property type="entry name" value="Dynein axonemal heavy chain 5"/>
    <property type="match status" value="1"/>
</dbReference>
<comment type="similarity">
    <text evidence="2">Belongs to the dynein heavy chain family.</text>
</comment>
<name>S9V883_9TRYP</name>
<reference evidence="17 18" key="1">
    <citation type="journal article" date="2013" name="PLoS ONE">
        <title>Predicting the Proteins of Angomonas deanei, Strigomonas culicis and Their Respective Endosymbionts Reveals New Aspects of the Trypanosomatidae Family.</title>
        <authorList>
            <person name="Motta M.C."/>
            <person name="Martins A.C."/>
            <person name="de Souza S.S."/>
            <person name="Catta-Preta C.M."/>
            <person name="Silva R."/>
            <person name="Klein C.C."/>
            <person name="de Almeida L.G."/>
            <person name="de Lima Cunha O."/>
            <person name="Ciapina L.P."/>
            <person name="Brocchi M."/>
            <person name="Colabardini A.C."/>
            <person name="de Araujo Lima B."/>
            <person name="Machado C.R."/>
            <person name="de Almeida Soares C.M."/>
            <person name="Probst C.M."/>
            <person name="de Menezes C.B."/>
            <person name="Thompson C.E."/>
            <person name="Bartholomeu D.C."/>
            <person name="Gradia D.F."/>
            <person name="Pavoni D.P."/>
            <person name="Grisard E.C."/>
            <person name="Fantinatti-Garboggini F."/>
            <person name="Marchini F.K."/>
            <person name="Rodrigues-Luiz G.F."/>
            <person name="Wagner G."/>
            <person name="Goldman G.H."/>
            <person name="Fietto J.L."/>
            <person name="Elias M.C."/>
            <person name="Goldman M.H."/>
            <person name="Sagot M.F."/>
            <person name="Pereira M."/>
            <person name="Stoco P.H."/>
            <person name="de Mendonca-Neto R.P."/>
            <person name="Teixeira S.M."/>
            <person name="Maciel T.E."/>
            <person name="de Oliveira Mendes T.A."/>
            <person name="Urmenyi T.P."/>
            <person name="de Souza W."/>
            <person name="Schenkman S."/>
            <person name="de Vasconcelos A.T."/>
        </authorList>
    </citation>
    <scope>NUCLEOTIDE SEQUENCE [LARGE SCALE GENOMIC DNA]</scope>
</reference>
<dbReference type="Gene3D" id="1.20.920.30">
    <property type="match status" value="1"/>
</dbReference>
<dbReference type="Pfam" id="PF12781">
    <property type="entry name" value="AAA_9"/>
    <property type="match status" value="1"/>
</dbReference>
<dbReference type="InterPro" id="IPR024743">
    <property type="entry name" value="Dynein_HC_stalk"/>
</dbReference>
<keyword evidence="5" id="KW-0677">Repeat</keyword>
<evidence type="ECO:0000256" key="4">
    <source>
        <dbReference type="ARBA" id="ARBA00022701"/>
    </source>
</evidence>
<evidence type="ECO:0000256" key="11">
    <source>
        <dbReference type="ARBA" id="ARBA00023175"/>
    </source>
</evidence>
<dbReference type="GO" id="GO:0030286">
    <property type="term" value="C:dynein complex"/>
    <property type="evidence" value="ECO:0007669"/>
    <property type="project" value="UniProtKB-KW"/>
</dbReference>
<keyword evidence="8" id="KW-0243">Dynein</keyword>
<dbReference type="Pfam" id="PF03028">
    <property type="entry name" value="Dynein_heavy"/>
    <property type="match status" value="1"/>
</dbReference>
<dbReference type="GO" id="GO:0008569">
    <property type="term" value="F:minus-end-directed microtubule motor activity"/>
    <property type="evidence" value="ECO:0007669"/>
    <property type="project" value="InterPro"/>
</dbReference>
<dbReference type="InterPro" id="IPR013602">
    <property type="entry name" value="Dynein_heavy_linker"/>
</dbReference>
<evidence type="ECO:0000256" key="6">
    <source>
        <dbReference type="ARBA" id="ARBA00022741"/>
    </source>
</evidence>
<keyword evidence="6" id="KW-0547">Nucleotide-binding</keyword>
<gene>
    <name evidence="17" type="ORF">STCU_00028</name>
</gene>
<dbReference type="OrthoDB" id="5593012at2759"/>
<evidence type="ECO:0000256" key="8">
    <source>
        <dbReference type="ARBA" id="ARBA00023017"/>
    </source>
</evidence>
<dbReference type="Pfam" id="PF17852">
    <property type="entry name" value="Dynein_AAA_lid"/>
    <property type="match status" value="1"/>
</dbReference>
<keyword evidence="3" id="KW-0963">Cytoplasm</keyword>
<dbReference type="InterPro" id="IPR024317">
    <property type="entry name" value="Dynein_heavy_chain_D4_dom"/>
</dbReference>
<dbReference type="Pfam" id="PF12777">
    <property type="entry name" value="MT"/>
    <property type="match status" value="1"/>
</dbReference>
<feature type="region of interest" description="Disordered" evidence="15">
    <location>
        <begin position="75"/>
        <end position="105"/>
    </location>
</feature>
<keyword evidence="10" id="KW-0969">Cilium</keyword>
<feature type="region of interest" description="Disordered" evidence="15">
    <location>
        <begin position="1"/>
        <end position="26"/>
    </location>
</feature>
<evidence type="ECO:0000256" key="1">
    <source>
        <dbReference type="ARBA" id="ARBA00004430"/>
    </source>
</evidence>
<dbReference type="Gene3D" id="1.10.8.1220">
    <property type="match status" value="1"/>
</dbReference>
<dbReference type="FunFam" id="1.20.58.1120:FF:000007">
    <property type="entry name" value="Dynein heavy chain 4"/>
    <property type="match status" value="1"/>
</dbReference>
<dbReference type="SUPFAM" id="SSF52540">
    <property type="entry name" value="P-loop containing nucleoside triphosphate hydrolases"/>
    <property type="match status" value="4"/>
</dbReference>
<dbReference type="Gene3D" id="1.20.920.20">
    <property type="match status" value="1"/>
</dbReference>
<dbReference type="InterPro" id="IPR003593">
    <property type="entry name" value="AAA+_ATPase"/>
</dbReference>
<keyword evidence="4" id="KW-0493">Microtubule</keyword>
<dbReference type="Gene3D" id="1.20.1270.280">
    <property type="match status" value="1"/>
</dbReference>
<evidence type="ECO:0000256" key="12">
    <source>
        <dbReference type="ARBA" id="ARBA00023212"/>
    </source>
</evidence>
<feature type="compositionally biased region" description="Basic and acidic residues" evidence="15">
    <location>
        <begin position="1"/>
        <end position="11"/>
    </location>
</feature>
<feature type="coiled-coil region" evidence="14">
    <location>
        <begin position="2930"/>
        <end position="3013"/>
    </location>
</feature>
<dbReference type="Gene3D" id="6.10.140.1060">
    <property type="match status" value="1"/>
</dbReference>
<dbReference type="EMBL" id="ATMH01000028">
    <property type="protein sequence ID" value="EPY37269.1"/>
    <property type="molecule type" value="Genomic_DNA"/>
</dbReference>
<dbReference type="FunFam" id="3.20.180.20:FF:000001">
    <property type="entry name" value="Dynein axonemal heavy chain 5"/>
    <property type="match status" value="1"/>
</dbReference>
<keyword evidence="12" id="KW-0206">Cytoskeleton</keyword>
<dbReference type="InterPro" id="IPR054354">
    <property type="entry name" value="DYNC2H1-like_lid"/>
</dbReference>
<evidence type="ECO:0000259" key="16">
    <source>
        <dbReference type="SMART" id="SM00382"/>
    </source>
</evidence>
<keyword evidence="13" id="KW-0966">Cell projection</keyword>
<evidence type="ECO:0000256" key="9">
    <source>
        <dbReference type="ARBA" id="ARBA00023054"/>
    </source>
</evidence>
<dbReference type="InterPro" id="IPR043160">
    <property type="entry name" value="Dynein_C_barrel"/>
</dbReference>
<dbReference type="InterPro" id="IPR041228">
    <property type="entry name" value="Dynein_C"/>
</dbReference>
<dbReference type="Gene3D" id="1.10.8.710">
    <property type="match status" value="1"/>
</dbReference>
<dbReference type="GO" id="GO:0005930">
    <property type="term" value="C:axoneme"/>
    <property type="evidence" value="ECO:0007669"/>
    <property type="project" value="UniProtKB-SubCell"/>
</dbReference>
<dbReference type="FunFam" id="3.40.50.300:FF:000063">
    <property type="entry name" value="dynein heavy chain 6, axonemal"/>
    <property type="match status" value="1"/>
</dbReference>
<dbReference type="InterPro" id="IPR041466">
    <property type="entry name" value="Dynein_AAA5_ext"/>
</dbReference>
<dbReference type="Pfam" id="PF18198">
    <property type="entry name" value="AAA_lid_11"/>
    <property type="match status" value="1"/>
</dbReference>
<dbReference type="InterPro" id="IPR004273">
    <property type="entry name" value="Dynein_heavy_D6_P-loop"/>
</dbReference>
<dbReference type="Gene3D" id="1.20.58.1120">
    <property type="match status" value="1"/>
</dbReference>
<dbReference type="InterPro" id="IPR042222">
    <property type="entry name" value="Dynein_2_N"/>
</dbReference>
<dbReference type="FunFam" id="1.20.920.30:FF:000002">
    <property type="entry name" value="Dynein axonemal heavy chain 3"/>
    <property type="match status" value="1"/>
</dbReference>
<evidence type="ECO:0000256" key="3">
    <source>
        <dbReference type="ARBA" id="ARBA00022490"/>
    </source>
</evidence>
<dbReference type="Gene3D" id="3.20.180.20">
    <property type="entry name" value="Dynein heavy chain, N-terminal domain 2"/>
    <property type="match status" value="1"/>
</dbReference>
<dbReference type="GO" id="GO:0045505">
    <property type="term" value="F:dynein intermediate chain binding"/>
    <property type="evidence" value="ECO:0007669"/>
    <property type="project" value="InterPro"/>
</dbReference>
<evidence type="ECO:0000313" key="18">
    <source>
        <dbReference type="Proteomes" id="UP000015354"/>
    </source>
</evidence>
<dbReference type="FunFam" id="3.40.50.300:FF:001145">
    <property type="entry name" value="Putative dynein heavy chain"/>
    <property type="match status" value="1"/>
</dbReference>
<dbReference type="FunFam" id="3.10.490.20:FF:000009">
    <property type="entry name" value="Dynein heavy chain 4"/>
    <property type="match status" value="1"/>
</dbReference>